<name>U2P4U1_9BACT</name>
<dbReference type="Gene3D" id="3.40.50.1820">
    <property type="entry name" value="alpha/beta hydrolase"/>
    <property type="match status" value="1"/>
</dbReference>
<gene>
    <name evidence="5" type="ORF">HMPREF9135_2394</name>
</gene>
<evidence type="ECO:0000259" key="4">
    <source>
        <dbReference type="Pfam" id="PF00135"/>
    </source>
</evidence>
<evidence type="ECO:0000256" key="3">
    <source>
        <dbReference type="RuleBase" id="RU361235"/>
    </source>
</evidence>
<accession>U2P4U1</accession>
<keyword evidence="3" id="KW-0732">Signal</keyword>
<reference evidence="5 6" key="1">
    <citation type="submission" date="2013-08" db="EMBL/GenBank/DDBJ databases">
        <authorList>
            <person name="Durkin A.S."/>
            <person name="Haft D.R."/>
            <person name="McCorrison J."/>
            <person name="Torralba M."/>
            <person name="Gillis M."/>
            <person name="Haft D.H."/>
            <person name="Methe B."/>
            <person name="Sutton G."/>
            <person name="Nelson K.E."/>
        </authorList>
    </citation>
    <scope>NUCLEOTIDE SEQUENCE [LARGE SCALE GENOMIC DNA]</scope>
    <source>
        <strain evidence="5 6">F0067</strain>
    </source>
</reference>
<dbReference type="Pfam" id="PF00135">
    <property type="entry name" value="COesterase"/>
    <property type="match status" value="1"/>
</dbReference>
<dbReference type="AlphaFoldDB" id="U2P4U1"/>
<dbReference type="PANTHER" id="PTHR11559">
    <property type="entry name" value="CARBOXYLESTERASE"/>
    <property type="match status" value="1"/>
</dbReference>
<keyword evidence="6" id="KW-1185">Reference proteome</keyword>
<dbReference type="PATRIC" id="fig|1115809.3.peg.1493"/>
<dbReference type="InterPro" id="IPR029058">
    <property type="entry name" value="AB_hydrolase_fold"/>
</dbReference>
<evidence type="ECO:0000313" key="6">
    <source>
        <dbReference type="Proteomes" id="UP000016648"/>
    </source>
</evidence>
<protein>
    <recommendedName>
        <fullName evidence="3">Carboxylic ester hydrolase</fullName>
        <ecNumber evidence="3">3.1.1.-</ecNumber>
    </recommendedName>
</protein>
<dbReference type="SUPFAM" id="SSF53474">
    <property type="entry name" value="alpha/beta-Hydrolases"/>
    <property type="match status" value="1"/>
</dbReference>
<evidence type="ECO:0000256" key="1">
    <source>
        <dbReference type="ARBA" id="ARBA00005964"/>
    </source>
</evidence>
<dbReference type="InterPro" id="IPR019826">
    <property type="entry name" value="Carboxylesterase_B_AS"/>
</dbReference>
<feature type="chain" id="PRO_5005147452" description="Carboxylic ester hydrolase" evidence="3">
    <location>
        <begin position="21"/>
        <end position="550"/>
    </location>
</feature>
<dbReference type="RefSeq" id="WP_021589841.1">
    <property type="nucleotide sequence ID" value="NZ_AWEY01000027.1"/>
</dbReference>
<dbReference type="EC" id="3.1.1.-" evidence="3"/>
<keyword evidence="2 3" id="KW-0378">Hydrolase</keyword>
<dbReference type="InterPro" id="IPR002018">
    <property type="entry name" value="CarbesteraseB"/>
</dbReference>
<dbReference type="InterPro" id="IPR050309">
    <property type="entry name" value="Type-B_Carboxylest/Lipase"/>
</dbReference>
<evidence type="ECO:0000256" key="2">
    <source>
        <dbReference type="ARBA" id="ARBA00022801"/>
    </source>
</evidence>
<dbReference type="PROSITE" id="PS00122">
    <property type="entry name" value="CARBOXYLESTERASE_B_1"/>
    <property type="match status" value="1"/>
</dbReference>
<organism evidence="5 6">
    <name type="scientific">Segatella baroniae F0067</name>
    <dbReference type="NCBI Taxonomy" id="1115809"/>
    <lineage>
        <taxon>Bacteria</taxon>
        <taxon>Pseudomonadati</taxon>
        <taxon>Bacteroidota</taxon>
        <taxon>Bacteroidia</taxon>
        <taxon>Bacteroidales</taxon>
        <taxon>Prevotellaceae</taxon>
        <taxon>Segatella</taxon>
    </lineage>
</organism>
<dbReference type="EMBL" id="AWEY01000027">
    <property type="protein sequence ID" value="ERK39181.1"/>
    <property type="molecule type" value="Genomic_DNA"/>
</dbReference>
<comment type="caution">
    <text evidence="5">The sequence shown here is derived from an EMBL/GenBank/DDBJ whole genome shotgun (WGS) entry which is preliminary data.</text>
</comment>
<sequence length="550" mass="59602">MKTKRIVAALAALACLHACGHLTKEGRTAAENTSEVVADSTTIVAKVKQGAIAGYQTMGVNVFKGVPYAKAERFMPPTAPDSWTGVRSCRAYGPTCPQAVRTGWQSDEAAFAFNWDDGHAGEDCLRLNIWTRGLADNKKRAVMVWLHGGGFAAGSGQELPAYDGTNLARKGDVVVVTVNHRLNVLGFLDLSAFGEKYGKSGNAGMLDLVEALRWIKENVESFGGDPDNVTIFGQSGGGGKVSTLLATPAANGLFHKAIIESGSQLKCMEQQYTRRIGANVAKRLGLNASNIDRIAEMPYEKLLAAGEEAIKEEKAEALKAGWNGFIFGWGPVVDGDFLPQHPFSPAAPAQSKDIPLIIGTTLNEFCASAYVPALRNLSEEAVMQQVKQRYGNFADDYLKAFAEAYPDHKPNDLLDVDLTFRPMAMEQARLKEAQHGAPVYMYLFTWQSPAMNGIWRSIHCMEIPFVFDNTALQGGMTGNGPQARALAQTMSQAWINFAKTGKPTAGGLPAWEAYTAANGATLLFDNTCKMRYNHDAKLVKIARQCPQKPL</sequence>
<proteinExistence type="inferred from homology"/>
<feature type="domain" description="Carboxylesterase type B" evidence="4">
    <location>
        <begin position="44"/>
        <end position="531"/>
    </location>
</feature>
<dbReference type="ESTHER" id="9bact-u2p4u1">
    <property type="family name" value="Carb_B_Bacteria"/>
</dbReference>
<comment type="similarity">
    <text evidence="1 3">Belongs to the type-B carboxylesterase/lipase family.</text>
</comment>
<dbReference type="Proteomes" id="UP000016648">
    <property type="component" value="Unassembled WGS sequence"/>
</dbReference>
<feature type="signal peptide" evidence="3">
    <location>
        <begin position="1"/>
        <end position="20"/>
    </location>
</feature>
<evidence type="ECO:0000313" key="5">
    <source>
        <dbReference type="EMBL" id="ERK39181.1"/>
    </source>
</evidence>
<dbReference type="GO" id="GO:0016787">
    <property type="term" value="F:hydrolase activity"/>
    <property type="evidence" value="ECO:0007669"/>
    <property type="project" value="UniProtKB-KW"/>
</dbReference>